<gene>
    <name evidence="1" type="ORF">CEUSTIGMA_g12278.t1</name>
</gene>
<evidence type="ECO:0000313" key="1">
    <source>
        <dbReference type="EMBL" id="GAX84857.1"/>
    </source>
</evidence>
<accession>A0A250XP57</accession>
<reference evidence="1 2" key="1">
    <citation type="submission" date="2017-08" db="EMBL/GenBank/DDBJ databases">
        <title>Acidophilic green algal genome provides insights into adaptation to an acidic environment.</title>
        <authorList>
            <person name="Hirooka S."/>
            <person name="Hirose Y."/>
            <person name="Kanesaki Y."/>
            <person name="Higuchi S."/>
            <person name="Fujiwara T."/>
            <person name="Onuma R."/>
            <person name="Era A."/>
            <person name="Ohbayashi R."/>
            <person name="Uzuka A."/>
            <person name="Nozaki H."/>
            <person name="Yoshikawa H."/>
            <person name="Miyagishima S.Y."/>
        </authorList>
    </citation>
    <scope>NUCLEOTIDE SEQUENCE [LARGE SCALE GENOMIC DNA]</scope>
    <source>
        <strain evidence="1 2">NIES-2499</strain>
    </source>
</reference>
<dbReference type="Proteomes" id="UP000232323">
    <property type="component" value="Unassembled WGS sequence"/>
</dbReference>
<dbReference type="AlphaFoldDB" id="A0A250XP57"/>
<proteinExistence type="predicted"/>
<comment type="caution">
    <text evidence="1">The sequence shown here is derived from an EMBL/GenBank/DDBJ whole genome shotgun (WGS) entry which is preliminary data.</text>
</comment>
<evidence type="ECO:0000313" key="2">
    <source>
        <dbReference type="Proteomes" id="UP000232323"/>
    </source>
</evidence>
<protein>
    <submittedName>
        <fullName evidence="1">Uncharacterized protein</fullName>
    </submittedName>
</protein>
<name>A0A250XP57_9CHLO</name>
<keyword evidence="2" id="KW-1185">Reference proteome</keyword>
<dbReference type="EMBL" id="BEGY01000138">
    <property type="protein sequence ID" value="GAX84857.1"/>
    <property type="molecule type" value="Genomic_DNA"/>
</dbReference>
<sequence>MIKHITQGTSTSSVRAPSLGTAAVIPLISDARRHMTGFQTVQLRDTFDDEDLFGKLSTFFIRIPEKAEAYLNFLAESSTSPAVMQKHLLRLMVRGAKLANVLTDPTEGLADIVGDAGRQALLQHLGLTEGGIKDIQGQEQKDLYYGSTSDVGSISKEGQDGVQLPHQQLCTTCHLSAEICAGASQKQEQHEGTATCTATCTASMRPDVNDDVRRPWMWGREETGSGNAYNKKIPWNEFRSLSCLLRASSVNKRGSVDDSCLHEQHQEVGVEQRGAGLRQAHTKALSIALSMIISGIMSSGIGAVAGHQAPSTSPEFEAAMRHPVSHDTSLHSWSHNSQAAAQEGRVSSFLCDPSPFQVGSFFRAPSLVAVGHVSSEVLGPGGIAASAALRALRADSKRILDFLEEGPSLNNALGSALLDVVSETLDDDGHKTTQYPSNTKAAQLKGGLGYLEARDTTVGMSNSDLS</sequence>
<organism evidence="1 2">
    <name type="scientific">Chlamydomonas eustigma</name>
    <dbReference type="NCBI Taxonomy" id="1157962"/>
    <lineage>
        <taxon>Eukaryota</taxon>
        <taxon>Viridiplantae</taxon>
        <taxon>Chlorophyta</taxon>
        <taxon>core chlorophytes</taxon>
        <taxon>Chlorophyceae</taxon>
        <taxon>CS clade</taxon>
        <taxon>Chlamydomonadales</taxon>
        <taxon>Chlamydomonadaceae</taxon>
        <taxon>Chlamydomonas</taxon>
    </lineage>
</organism>